<dbReference type="AlphaFoldDB" id="A0AAD7UR13"/>
<keyword evidence="4 7" id="KW-1133">Transmembrane helix</keyword>
<dbReference type="EMBL" id="JAQMWT010000015">
    <property type="protein sequence ID" value="KAJ8613958.1"/>
    <property type="molecule type" value="Genomic_DNA"/>
</dbReference>
<feature type="domain" description="Endoplasmic reticulum vesicle transporter N-terminal" evidence="9">
    <location>
        <begin position="38"/>
        <end position="128"/>
    </location>
</feature>
<evidence type="ECO:0000259" key="9">
    <source>
        <dbReference type="Pfam" id="PF13850"/>
    </source>
</evidence>
<comment type="subcellular location">
    <subcellularLocation>
        <location evidence="1">Membrane</location>
        <topology evidence="1">Multi-pass membrane protein</topology>
    </subcellularLocation>
</comment>
<evidence type="ECO:0000256" key="3">
    <source>
        <dbReference type="ARBA" id="ARBA00022692"/>
    </source>
</evidence>
<dbReference type="GO" id="GO:0030134">
    <property type="term" value="C:COPII-coated ER to Golgi transport vesicle"/>
    <property type="evidence" value="ECO:0007669"/>
    <property type="project" value="TreeGrafter"/>
</dbReference>
<dbReference type="Pfam" id="PF13850">
    <property type="entry name" value="ERGIC_N"/>
    <property type="match status" value="1"/>
</dbReference>
<accession>A0AAD7UR13</accession>
<keyword evidence="3 7" id="KW-0812">Transmembrane</keyword>
<dbReference type="InterPro" id="IPR045888">
    <property type="entry name" value="Erv"/>
</dbReference>
<evidence type="ECO:0000313" key="11">
    <source>
        <dbReference type="Proteomes" id="UP001230188"/>
    </source>
</evidence>
<feature type="region of interest" description="Disordered" evidence="6">
    <location>
        <begin position="1"/>
        <end position="32"/>
    </location>
</feature>
<dbReference type="GO" id="GO:0005783">
    <property type="term" value="C:endoplasmic reticulum"/>
    <property type="evidence" value="ECO:0007669"/>
    <property type="project" value="TreeGrafter"/>
</dbReference>
<comment type="caution">
    <text evidence="10">The sequence shown here is derived from an EMBL/GenBank/DDBJ whole genome shotgun (WGS) entry which is preliminary data.</text>
</comment>
<dbReference type="Pfam" id="PF07970">
    <property type="entry name" value="COPIIcoated_ERV"/>
    <property type="match status" value="1"/>
</dbReference>
<name>A0AAD7UR13_9STRA</name>
<keyword evidence="5 7" id="KW-0472">Membrane</keyword>
<feature type="compositionally biased region" description="Low complexity" evidence="6">
    <location>
        <begin position="10"/>
        <end position="31"/>
    </location>
</feature>
<sequence length="393" mass="43485">MSEGLRKRGSLSSSASASAPSSSSSSSSSSSKRIAKVVKALDVYSNSKVAREFTEASDRAKQLSRFGYAVMGVLLVSEVRAYLRVEERDHMVVDTTLGERLNITLNVSFPALKCSQVHLDAMDVAGDYHPYMEQHVRKRRWREGRIIEEPEETNVECGSCFGAETTTLKCCDTCESLTRAYAAKGWSTGDVKRNAPQCAQHNEAKGCNLAGWLEVNKVGGNFHVALGESTVRDNRFIHQFNPTDAPAFNVSHVIHDLSFGDPYPGMALPLRGMVKNCRESTGLYQYFIKLVPTLYTSSPSAAPFRTTRYSFTHRFRPLQQQQEAVEHRDHHAHARAHAPTALLPGVFWVYDLSAFMVQVTRHRPTLTHLIVRVCAIVGGVTTILGAVARLLGL</sequence>
<evidence type="ECO:0008006" key="12">
    <source>
        <dbReference type="Google" id="ProtNLM"/>
    </source>
</evidence>
<protein>
    <recommendedName>
        <fullName evidence="12">Endoplasmic reticulum-Golgi intermediate compartment protein 3</fullName>
    </recommendedName>
</protein>
<evidence type="ECO:0000256" key="2">
    <source>
        <dbReference type="ARBA" id="ARBA00005648"/>
    </source>
</evidence>
<reference evidence="10" key="1">
    <citation type="submission" date="2023-01" db="EMBL/GenBank/DDBJ databases">
        <title>Metagenome sequencing of chrysophaentin producing Chrysophaeum taylorii.</title>
        <authorList>
            <person name="Davison J."/>
            <person name="Bewley C."/>
        </authorList>
    </citation>
    <scope>NUCLEOTIDE SEQUENCE</scope>
    <source>
        <strain evidence="10">NIES-1699</strain>
    </source>
</reference>
<feature type="domain" description="Endoplasmic reticulum vesicle transporter C-terminal" evidence="8">
    <location>
        <begin position="160"/>
        <end position="387"/>
    </location>
</feature>
<feature type="transmembrane region" description="Helical" evidence="7">
    <location>
        <begin position="369"/>
        <end position="391"/>
    </location>
</feature>
<dbReference type="InterPro" id="IPR012936">
    <property type="entry name" value="Erv_C"/>
</dbReference>
<evidence type="ECO:0000256" key="7">
    <source>
        <dbReference type="SAM" id="Phobius"/>
    </source>
</evidence>
<evidence type="ECO:0000256" key="1">
    <source>
        <dbReference type="ARBA" id="ARBA00004141"/>
    </source>
</evidence>
<keyword evidence="11" id="KW-1185">Reference proteome</keyword>
<gene>
    <name evidence="10" type="ORF">CTAYLR_008793</name>
</gene>
<evidence type="ECO:0000313" key="10">
    <source>
        <dbReference type="EMBL" id="KAJ8613958.1"/>
    </source>
</evidence>
<dbReference type="PANTHER" id="PTHR10984:SF25">
    <property type="entry name" value="ENDOPLASMIC RETICULUM-GOLGI INTERMEDIATE COMPARTMENT PROTEIN 3"/>
    <property type="match status" value="1"/>
</dbReference>
<comment type="similarity">
    <text evidence="2">Belongs to the ERGIC family.</text>
</comment>
<proteinExistence type="inferred from homology"/>
<dbReference type="Proteomes" id="UP001230188">
    <property type="component" value="Unassembled WGS sequence"/>
</dbReference>
<evidence type="ECO:0000256" key="6">
    <source>
        <dbReference type="SAM" id="MobiDB-lite"/>
    </source>
</evidence>
<evidence type="ECO:0000256" key="4">
    <source>
        <dbReference type="ARBA" id="ARBA00022989"/>
    </source>
</evidence>
<dbReference type="InterPro" id="IPR039542">
    <property type="entry name" value="Erv_N"/>
</dbReference>
<dbReference type="GO" id="GO:0016020">
    <property type="term" value="C:membrane"/>
    <property type="evidence" value="ECO:0007669"/>
    <property type="project" value="UniProtKB-SubCell"/>
</dbReference>
<evidence type="ECO:0000259" key="8">
    <source>
        <dbReference type="Pfam" id="PF07970"/>
    </source>
</evidence>
<dbReference type="PANTHER" id="PTHR10984">
    <property type="entry name" value="ENDOPLASMIC RETICULUM-GOLGI INTERMEDIATE COMPARTMENT PROTEIN"/>
    <property type="match status" value="1"/>
</dbReference>
<evidence type="ECO:0000256" key="5">
    <source>
        <dbReference type="ARBA" id="ARBA00023136"/>
    </source>
</evidence>
<organism evidence="10 11">
    <name type="scientific">Chrysophaeum taylorii</name>
    <dbReference type="NCBI Taxonomy" id="2483200"/>
    <lineage>
        <taxon>Eukaryota</taxon>
        <taxon>Sar</taxon>
        <taxon>Stramenopiles</taxon>
        <taxon>Ochrophyta</taxon>
        <taxon>Pelagophyceae</taxon>
        <taxon>Pelagomonadales</taxon>
        <taxon>Pelagomonadaceae</taxon>
        <taxon>Chrysophaeum</taxon>
    </lineage>
</organism>